<feature type="transmembrane region" description="Helical" evidence="1">
    <location>
        <begin position="37"/>
        <end position="58"/>
    </location>
</feature>
<reference evidence="2" key="4">
    <citation type="submission" date="2025-09" db="UniProtKB">
        <authorList>
            <consortium name="Ensembl"/>
        </authorList>
    </citation>
    <scope>IDENTIFICATION</scope>
</reference>
<dbReference type="InParanoid" id="H2XRT8"/>
<accession>H2XRT8</accession>
<evidence type="ECO:0000313" key="3">
    <source>
        <dbReference type="Proteomes" id="UP000008144"/>
    </source>
</evidence>
<dbReference type="EMBL" id="EAAA01002453">
    <property type="status" value="NOT_ANNOTATED_CDS"/>
    <property type="molecule type" value="Genomic_DNA"/>
</dbReference>
<name>H2XRT8_CIOIN</name>
<keyword evidence="1" id="KW-0812">Transmembrane</keyword>
<dbReference type="Ensembl" id="ENSCINT00000032882.1">
    <property type="protein sequence ID" value="ENSCINP00000032372.1"/>
    <property type="gene ID" value="ENSCING00000019834.1"/>
</dbReference>
<keyword evidence="3" id="KW-1185">Reference proteome</keyword>
<evidence type="ECO:0000256" key="1">
    <source>
        <dbReference type="SAM" id="Phobius"/>
    </source>
</evidence>
<sequence>MSQRDERNVCELWKELKLKKSFNENLNTGDISKGVRYLTVLSLMGQMLNILFMLYSVASNDK</sequence>
<protein>
    <submittedName>
        <fullName evidence="2">Uncharacterized protein</fullName>
    </submittedName>
</protein>
<proteinExistence type="predicted"/>
<keyword evidence="1" id="KW-0472">Membrane</keyword>
<evidence type="ECO:0000313" key="2">
    <source>
        <dbReference type="Ensembl" id="ENSCINP00000032372.1"/>
    </source>
</evidence>
<reference evidence="2" key="3">
    <citation type="submission" date="2025-08" db="UniProtKB">
        <authorList>
            <consortium name="Ensembl"/>
        </authorList>
    </citation>
    <scope>IDENTIFICATION</scope>
</reference>
<dbReference type="AlphaFoldDB" id="H2XRT8"/>
<dbReference type="HOGENOM" id="CLU_2903474_0_0_1"/>
<organism evidence="2 3">
    <name type="scientific">Ciona intestinalis</name>
    <name type="common">Transparent sea squirt</name>
    <name type="synonym">Ascidia intestinalis</name>
    <dbReference type="NCBI Taxonomy" id="7719"/>
    <lineage>
        <taxon>Eukaryota</taxon>
        <taxon>Metazoa</taxon>
        <taxon>Chordata</taxon>
        <taxon>Tunicata</taxon>
        <taxon>Ascidiacea</taxon>
        <taxon>Phlebobranchia</taxon>
        <taxon>Cionidae</taxon>
        <taxon>Ciona</taxon>
    </lineage>
</organism>
<reference evidence="3" key="1">
    <citation type="journal article" date="2002" name="Science">
        <title>The draft genome of Ciona intestinalis: insights into chordate and vertebrate origins.</title>
        <authorList>
            <person name="Dehal P."/>
            <person name="Satou Y."/>
            <person name="Campbell R.K."/>
            <person name="Chapman J."/>
            <person name="Degnan B."/>
            <person name="De Tomaso A."/>
            <person name="Davidson B."/>
            <person name="Di Gregorio A."/>
            <person name="Gelpke M."/>
            <person name="Goodstein D.M."/>
            <person name="Harafuji N."/>
            <person name="Hastings K.E."/>
            <person name="Ho I."/>
            <person name="Hotta K."/>
            <person name="Huang W."/>
            <person name="Kawashima T."/>
            <person name="Lemaire P."/>
            <person name="Martinez D."/>
            <person name="Meinertzhagen I.A."/>
            <person name="Necula S."/>
            <person name="Nonaka M."/>
            <person name="Putnam N."/>
            <person name="Rash S."/>
            <person name="Saiga H."/>
            <person name="Satake M."/>
            <person name="Terry A."/>
            <person name="Yamada L."/>
            <person name="Wang H.G."/>
            <person name="Awazu S."/>
            <person name="Azumi K."/>
            <person name="Boore J."/>
            <person name="Branno M."/>
            <person name="Chin-Bow S."/>
            <person name="DeSantis R."/>
            <person name="Doyle S."/>
            <person name="Francino P."/>
            <person name="Keys D.N."/>
            <person name="Haga S."/>
            <person name="Hayashi H."/>
            <person name="Hino K."/>
            <person name="Imai K.S."/>
            <person name="Inaba K."/>
            <person name="Kano S."/>
            <person name="Kobayashi K."/>
            <person name="Kobayashi M."/>
            <person name="Lee B.I."/>
            <person name="Makabe K.W."/>
            <person name="Manohar C."/>
            <person name="Matassi G."/>
            <person name="Medina M."/>
            <person name="Mochizuki Y."/>
            <person name="Mount S."/>
            <person name="Morishita T."/>
            <person name="Miura S."/>
            <person name="Nakayama A."/>
            <person name="Nishizaka S."/>
            <person name="Nomoto H."/>
            <person name="Ohta F."/>
            <person name="Oishi K."/>
            <person name="Rigoutsos I."/>
            <person name="Sano M."/>
            <person name="Sasaki A."/>
            <person name="Sasakura Y."/>
            <person name="Shoguchi E."/>
            <person name="Shin-i T."/>
            <person name="Spagnuolo A."/>
            <person name="Stainier D."/>
            <person name="Suzuki M.M."/>
            <person name="Tassy O."/>
            <person name="Takatori N."/>
            <person name="Tokuoka M."/>
            <person name="Yagi K."/>
            <person name="Yoshizaki F."/>
            <person name="Wada S."/>
            <person name="Zhang C."/>
            <person name="Hyatt P.D."/>
            <person name="Larimer F."/>
            <person name="Detter C."/>
            <person name="Doggett N."/>
            <person name="Glavina T."/>
            <person name="Hawkins T."/>
            <person name="Richardson P."/>
            <person name="Lucas S."/>
            <person name="Kohara Y."/>
            <person name="Levine M."/>
            <person name="Satoh N."/>
            <person name="Rokhsar D.S."/>
        </authorList>
    </citation>
    <scope>NUCLEOTIDE SEQUENCE [LARGE SCALE GENOMIC DNA]</scope>
</reference>
<dbReference type="Proteomes" id="UP000008144">
    <property type="component" value="Chromosome 7"/>
</dbReference>
<keyword evidence="1" id="KW-1133">Transmembrane helix</keyword>
<reference evidence="2" key="2">
    <citation type="journal article" date="2008" name="Genome Biol.">
        <title>Improved genome assembly and evidence-based global gene model set for the chordate Ciona intestinalis: new insight into intron and operon populations.</title>
        <authorList>
            <person name="Satou Y."/>
            <person name="Mineta K."/>
            <person name="Ogasawara M."/>
            <person name="Sasakura Y."/>
            <person name="Shoguchi E."/>
            <person name="Ueno K."/>
            <person name="Yamada L."/>
            <person name="Matsumoto J."/>
            <person name="Wasserscheid J."/>
            <person name="Dewar K."/>
            <person name="Wiley G.B."/>
            <person name="Macmil S.L."/>
            <person name="Roe B.A."/>
            <person name="Zeller R.W."/>
            <person name="Hastings K.E."/>
            <person name="Lemaire P."/>
            <person name="Lindquist E."/>
            <person name="Endo T."/>
            <person name="Hotta K."/>
            <person name="Inaba K."/>
        </authorList>
    </citation>
    <scope>NUCLEOTIDE SEQUENCE [LARGE SCALE GENOMIC DNA]</scope>
    <source>
        <strain evidence="2">wild type</strain>
    </source>
</reference>